<keyword evidence="2" id="KW-0472">Membrane</keyword>
<keyword evidence="2" id="KW-1133">Transmembrane helix</keyword>
<keyword evidence="2" id="KW-0812">Transmembrane</keyword>
<evidence type="ECO:0000259" key="3">
    <source>
        <dbReference type="Pfam" id="PF20072"/>
    </source>
</evidence>
<dbReference type="Proteomes" id="UP001220530">
    <property type="component" value="Chromosome"/>
</dbReference>
<accession>A0ABY7YQY6</accession>
<feature type="domain" description="DUF6468" evidence="3">
    <location>
        <begin position="36"/>
        <end position="111"/>
    </location>
</feature>
<name>A0ABY7YQY6_9HYPH</name>
<dbReference type="Pfam" id="PF20072">
    <property type="entry name" value="DUF6468"/>
    <property type="match status" value="1"/>
</dbReference>
<feature type="transmembrane region" description="Helical" evidence="2">
    <location>
        <begin position="6"/>
        <end position="28"/>
    </location>
</feature>
<reference evidence="4 5" key="1">
    <citation type="submission" date="2023-02" db="EMBL/GenBank/DDBJ databases">
        <title>Devosia algicola sp. nov., isolated from the phycosphere of marine algae.</title>
        <authorList>
            <person name="Kim J.M."/>
            <person name="Lee J.K."/>
            <person name="Choi B.J."/>
            <person name="Bayburt H."/>
            <person name="Jeon C.O."/>
        </authorList>
    </citation>
    <scope>NUCLEOTIDE SEQUENCE [LARGE SCALE GENOMIC DNA]</scope>
    <source>
        <strain evidence="4 5">G20-9</strain>
    </source>
</reference>
<dbReference type="InterPro" id="IPR045531">
    <property type="entry name" value="DUF6468"/>
</dbReference>
<evidence type="ECO:0000256" key="2">
    <source>
        <dbReference type="SAM" id="Phobius"/>
    </source>
</evidence>
<evidence type="ECO:0000313" key="5">
    <source>
        <dbReference type="Proteomes" id="UP001220530"/>
    </source>
</evidence>
<evidence type="ECO:0000256" key="1">
    <source>
        <dbReference type="SAM" id="MobiDB-lite"/>
    </source>
</evidence>
<dbReference type="EMBL" id="CP118246">
    <property type="protein sequence ID" value="WDR03749.1"/>
    <property type="molecule type" value="Genomic_DNA"/>
</dbReference>
<sequence>MMFGLPLGLIVEGSVAVLLVMTIGYCTVLNGRLKRLHADREVLQQMVNDLVGATNLANQAIKELKSTAVEADLVLGARLEEAERFGIELANHVSAGADVMERIAKITSVARKSPSLDAAKPVPTTMPVEDARPAPNKLHSALEQLATRARTRGAAA</sequence>
<proteinExistence type="predicted"/>
<dbReference type="RefSeq" id="WP_282220137.1">
    <property type="nucleotide sequence ID" value="NZ_CP118246.1"/>
</dbReference>
<gene>
    <name evidence="4" type="ORF">PSQ19_06780</name>
</gene>
<organism evidence="4 5">
    <name type="scientific">Devosia algicola</name>
    <dbReference type="NCBI Taxonomy" id="3026418"/>
    <lineage>
        <taxon>Bacteria</taxon>
        <taxon>Pseudomonadati</taxon>
        <taxon>Pseudomonadota</taxon>
        <taxon>Alphaproteobacteria</taxon>
        <taxon>Hyphomicrobiales</taxon>
        <taxon>Devosiaceae</taxon>
        <taxon>Devosia</taxon>
    </lineage>
</organism>
<evidence type="ECO:0000313" key="4">
    <source>
        <dbReference type="EMBL" id="WDR03749.1"/>
    </source>
</evidence>
<feature type="region of interest" description="Disordered" evidence="1">
    <location>
        <begin position="114"/>
        <end position="138"/>
    </location>
</feature>
<protein>
    <submittedName>
        <fullName evidence="4">DUF6468 domain-containing protein</fullName>
    </submittedName>
</protein>
<keyword evidence="5" id="KW-1185">Reference proteome</keyword>